<comment type="caution">
    <text evidence="1">The sequence shown here is derived from an EMBL/GenBank/DDBJ whole genome shotgun (WGS) entry which is preliminary data.</text>
</comment>
<feature type="non-terminal residue" evidence="1">
    <location>
        <position position="1"/>
    </location>
</feature>
<gene>
    <name evidence="1" type="ORF">GO941_13680</name>
</gene>
<accession>A0A6B0CEA5</accession>
<proteinExistence type="predicted"/>
<evidence type="ECO:0000313" key="2">
    <source>
        <dbReference type="Proteomes" id="UP000434412"/>
    </source>
</evidence>
<dbReference type="AlphaFoldDB" id="A0A6B0CEA5"/>
<sequence>ELKVNSLAGKTGTINYTSAFEKI</sequence>
<evidence type="ECO:0000313" key="1">
    <source>
        <dbReference type="EMBL" id="MVL46525.1"/>
    </source>
</evidence>
<dbReference type="GO" id="GO:0016740">
    <property type="term" value="F:transferase activity"/>
    <property type="evidence" value="ECO:0007669"/>
    <property type="project" value="UniProtKB-KW"/>
</dbReference>
<dbReference type="Proteomes" id="UP000434412">
    <property type="component" value="Unassembled WGS sequence"/>
</dbReference>
<keyword evidence="1" id="KW-0808">Transferase</keyword>
<dbReference type="EMBL" id="WPVZ01000731">
    <property type="protein sequence ID" value="MVL46525.1"/>
    <property type="molecule type" value="Genomic_DNA"/>
</dbReference>
<protein>
    <submittedName>
        <fullName evidence="1">GNAT family N-acetyltransferase</fullName>
    </submittedName>
</protein>
<name>A0A6B0CEA5_STAAU</name>
<organism evidence="1 2">
    <name type="scientific">Staphylococcus aureus</name>
    <dbReference type="NCBI Taxonomy" id="1280"/>
    <lineage>
        <taxon>Bacteria</taxon>
        <taxon>Bacillati</taxon>
        <taxon>Bacillota</taxon>
        <taxon>Bacilli</taxon>
        <taxon>Bacillales</taxon>
        <taxon>Staphylococcaceae</taxon>
        <taxon>Staphylococcus</taxon>
    </lineage>
</organism>
<reference evidence="1 2" key="1">
    <citation type="submission" date="2019-11" db="EMBL/GenBank/DDBJ databases">
        <title>Implementation of targeted gown and glove precautions to prevent Staphylococcus aureus acquisition in community-based nursing homes.</title>
        <authorList>
            <person name="Stine O.C."/>
        </authorList>
    </citation>
    <scope>NUCLEOTIDE SEQUENCE [LARGE SCALE GENOMIC DNA]</scope>
    <source>
        <strain evidence="1 2">S_2023.LVRQ.AN</strain>
    </source>
</reference>